<dbReference type="EMBL" id="FXWG01000001">
    <property type="protein sequence ID" value="SMQ63219.1"/>
    <property type="molecule type" value="Genomic_DNA"/>
</dbReference>
<name>A0A1Y6ELK9_9SPHN</name>
<dbReference type="InterPro" id="IPR013078">
    <property type="entry name" value="His_Pase_superF_clade-1"/>
</dbReference>
<reference evidence="3" key="1">
    <citation type="submission" date="2017-04" db="EMBL/GenBank/DDBJ databases">
        <authorList>
            <person name="Varghese N."/>
            <person name="Submissions S."/>
        </authorList>
    </citation>
    <scope>NUCLEOTIDE SEQUENCE [LARGE SCALE GENOMIC DNA]</scope>
</reference>
<organism evidence="2 3">
    <name type="scientific">Altererythrobacter xiamenensis</name>
    <dbReference type="NCBI Taxonomy" id="1316679"/>
    <lineage>
        <taxon>Bacteria</taxon>
        <taxon>Pseudomonadati</taxon>
        <taxon>Pseudomonadota</taxon>
        <taxon>Alphaproteobacteria</taxon>
        <taxon>Sphingomonadales</taxon>
        <taxon>Erythrobacteraceae</taxon>
        <taxon>Altererythrobacter</taxon>
    </lineage>
</organism>
<dbReference type="PROSITE" id="PS51257">
    <property type="entry name" value="PROKAR_LIPOPROTEIN"/>
    <property type="match status" value="1"/>
</dbReference>
<dbReference type="SUPFAM" id="SSF53254">
    <property type="entry name" value="Phosphoglycerate mutase-like"/>
    <property type="match status" value="1"/>
</dbReference>
<sequence length="170" mass="18006">MKTWRGLVLIAAAMLGACAVPSTLDHSGTSAPTTNEKTIFVIRHLHKAQGDDPPLNKEGAAAAERLADMLEDEGILATFATPTRRARETAAPLSNRIGVAITEYDARNPEALVASVSAIDGSVLVVGHSNTVPDLVERFGGYPAPRLTEDDYGTIFAIDPMGNVEELPVD</sequence>
<dbReference type="Pfam" id="PF00300">
    <property type="entry name" value="His_Phos_1"/>
    <property type="match status" value="1"/>
</dbReference>
<dbReference type="Proteomes" id="UP000194420">
    <property type="component" value="Unassembled WGS sequence"/>
</dbReference>
<evidence type="ECO:0000256" key="1">
    <source>
        <dbReference type="SAM" id="SignalP"/>
    </source>
</evidence>
<proteinExistence type="predicted"/>
<dbReference type="CDD" id="cd07067">
    <property type="entry name" value="HP_PGM_like"/>
    <property type="match status" value="1"/>
</dbReference>
<evidence type="ECO:0000313" key="3">
    <source>
        <dbReference type="Proteomes" id="UP000194420"/>
    </source>
</evidence>
<accession>A0A1Y6ELK9</accession>
<dbReference type="AlphaFoldDB" id="A0A1Y6ELK9"/>
<keyword evidence="3" id="KW-1185">Reference proteome</keyword>
<feature type="chain" id="PRO_5013368771" evidence="1">
    <location>
        <begin position="20"/>
        <end position="170"/>
    </location>
</feature>
<feature type="signal peptide" evidence="1">
    <location>
        <begin position="1"/>
        <end position="19"/>
    </location>
</feature>
<keyword evidence="1" id="KW-0732">Signal</keyword>
<protein>
    <submittedName>
        <fullName evidence="2">Phosphohistidine phosphatase SixA</fullName>
    </submittedName>
</protein>
<dbReference type="Gene3D" id="3.40.50.1240">
    <property type="entry name" value="Phosphoglycerate mutase-like"/>
    <property type="match status" value="1"/>
</dbReference>
<evidence type="ECO:0000313" key="2">
    <source>
        <dbReference type="EMBL" id="SMQ63219.1"/>
    </source>
</evidence>
<dbReference type="InterPro" id="IPR029033">
    <property type="entry name" value="His_PPase_superfam"/>
</dbReference>
<gene>
    <name evidence="2" type="ORF">SAMN06297468_0822</name>
</gene>